<sequence length="87" mass="9484">MNAVYVVSPFEGGWCVKISQTGEVLFFKTAGEAERRARALASADPQGEVWIHGRDGRLVGRWLDGASRPSASHLLDDDPARQKDMAA</sequence>
<dbReference type="Pfam" id="PF09954">
    <property type="entry name" value="DUF2188"/>
    <property type="match status" value="1"/>
</dbReference>
<dbReference type="EMBL" id="JADWOX010000006">
    <property type="protein sequence ID" value="MBI1684186.1"/>
    <property type="molecule type" value="Genomic_DNA"/>
</dbReference>
<proteinExistence type="predicted"/>
<dbReference type="InterPro" id="IPR018691">
    <property type="entry name" value="DUF2188"/>
</dbReference>
<accession>A0ABS0SXN8</accession>
<name>A0ABS0SXN8_9CAUL</name>
<organism evidence="2 3">
    <name type="scientific">Caulobacter hibisci</name>
    <dbReference type="NCBI Taxonomy" id="2035993"/>
    <lineage>
        <taxon>Bacteria</taxon>
        <taxon>Pseudomonadati</taxon>
        <taxon>Pseudomonadota</taxon>
        <taxon>Alphaproteobacteria</taxon>
        <taxon>Caulobacterales</taxon>
        <taxon>Caulobacteraceae</taxon>
        <taxon>Caulobacter</taxon>
    </lineage>
</organism>
<gene>
    <name evidence="2" type="ORF">I4Q42_10960</name>
</gene>
<dbReference type="RefSeq" id="WP_198576108.1">
    <property type="nucleotide sequence ID" value="NZ_JADWOX010000006.1"/>
</dbReference>
<dbReference type="Proteomes" id="UP000639859">
    <property type="component" value="Unassembled WGS sequence"/>
</dbReference>
<feature type="region of interest" description="Disordered" evidence="1">
    <location>
        <begin position="67"/>
        <end position="87"/>
    </location>
</feature>
<keyword evidence="3" id="KW-1185">Reference proteome</keyword>
<feature type="compositionally biased region" description="Basic and acidic residues" evidence="1">
    <location>
        <begin position="74"/>
        <end position="87"/>
    </location>
</feature>
<comment type="caution">
    <text evidence="2">The sequence shown here is derived from an EMBL/GenBank/DDBJ whole genome shotgun (WGS) entry which is preliminary data.</text>
</comment>
<reference evidence="2 3" key="1">
    <citation type="submission" date="2020-11" db="EMBL/GenBank/DDBJ databases">
        <title>genome sequence of strain KACC 18849.</title>
        <authorList>
            <person name="Gao J."/>
            <person name="Zhang X."/>
        </authorList>
    </citation>
    <scope>NUCLEOTIDE SEQUENCE [LARGE SCALE GENOMIC DNA]</scope>
    <source>
        <strain evidence="2 3">KACC 18849</strain>
    </source>
</reference>
<protein>
    <submittedName>
        <fullName evidence="2">DUF2188 domain-containing protein</fullName>
    </submittedName>
</protein>
<evidence type="ECO:0000256" key="1">
    <source>
        <dbReference type="SAM" id="MobiDB-lite"/>
    </source>
</evidence>
<evidence type="ECO:0000313" key="2">
    <source>
        <dbReference type="EMBL" id="MBI1684186.1"/>
    </source>
</evidence>
<evidence type="ECO:0000313" key="3">
    <source>
        <dbReference type="Proteomes" id="UP000639859"/>
    </source>
</evidence>